<gene>
    <name evidence="1" type="ORF">GCM10007971_13290</name>
</gene>
<dbReference type="Proteomes" id="UP000624041">
    <property type="component" value="Unassembled WGS sequence"/>
</dbReference>
<sequence>MDTEQINVYELLGNDTDPIYEKISKLKQGESSQIKDLTVYLNQFNLYELSSDFLHECFREMMDCYRYVCQLLNVK</sequence>
<comment type="caution">
    <text evidence="1">The sequence shown here is derived from an EMBL/GenBank/DDBJ whole genome shotgun (WGS) entry which is preliminary data.</text>
</comment>
<name>A0A917XV58_9BACI</name>
<evidence type="ECO:0000313" key="2">
    <source>
        <dbReference type="Proteomes" id="UP000624041"/>
    </source>
</evidence>
<dbReference type="AlphaFoldDB" id="A0A917XV58"/>
<proteinExistence type="predicted"/>
<protein>
    <submittedName>
        <fullName evidence="1">Uncharacterized protein</fullName>
    </submittedName>
</protein>
<evidence type="ECO:0000313" key="1">
    <source>
        <dbReference type="EMBL" id="GGN54963.1"/>
    </source>
</evidence>
<dbReference type="EMBL" id="BMOS01000007">
    <property type="protein sequence ID" value="GGN54963.1"/>
    <property type="molecule type" value="Genomic_DNA"/>
</dbReference>
<reference evidence="1" key="1">
    <citation type="journal article" date="2014" name="Int. J. Syst. Evol. Microbiol.">
        <title>Complete genome sequence of Corynebacterium casei LMG S-19264T (=DSM 44701T), isolated from a smear-ripened cheese.</title>
        <authorList>
            <consortium name="US DOE Joint Genome Institute (JGI-PGF)"/>
            <person name="Walter F."/>
            <person name="Albersmeier A."/>
            <person name="Kalinowski J."/>
            <person name="Ruckert C."/>
        </authorList>
    </citation>
    <scope>NUCLEOTIDE SEQUENCE</scope>
    <source>
        <strain evidence="1">JCM 17251</strain>
    </source>
</reference>
<reference evidence="1" key="2">
    <citation type="submission" date="2020-09" db="EMBL/GenBank/DDBJ databases">
        <authorList>
            <person name="Sun Q."/>
            <person name="Ohkuma M."/>
        </authorList>
    </citation>
    <scope>NUCLEOTIDE SEQUENCE</scope>
    <source>
        <strain evidence="1">JCM 17251</strain>
    </source>
</reference>
<accession>A0A917XV58</accession>
<dbReference type="RefSeq" id="WP_188856536.1">
    <property type="nucleotide sequence ID" value="NZ_BMOS01000007.1"/>
</dbReference>
<keyword evidence="2" id="KW-1185">Reference proteome</keyword>
<organism evidence="1 2">
    <name type="scientific">Oceanobacillus indicireducens</name>
    <dbReference type="NCBI Taxonomy" id="1004261"/>
    <lineage>
        <taxon>Bacteria</taxon>
        <taxon>Bacillati</taxon>
        <taxon>Bacillota</taxon>
        <taxon>Bacilli</taxon>
        <taxon>Bacillales</taxon>
        <taxon>Bacillaceae</taxon>
        <taxon>Oceanobacillus</taxon>
    </lineage>
</organism>